<comment type="caution">
    <text evidence="2">The sequence shown here is derived from an EMBL/GenBank/DDBJ whole genome shotgun (WGS) entry which is preliminary data.</text>
</comment>
<reference evidence="2 3" key="1">
    <citation type="submission" date="2013-04" db="EMBL/GenBank/DDBJ databases">
        <title>The Genome Sequence of Parabacteroides gordonii DSM 23371.</title>
        <authorList>
            <consortium name="The Broad Institute Genomics Platform"/>
            <person name="Earl A."/>
            <person name="Ward D."/>
            <person name="Feldgarden M."/>
            <person name="Gevers D."/>
            <person name="Martens E."/>
            <person name="Sakamoto M."/>
            <person name="Benno Y."/>
            <person name="Suzuki N."/>
            <person name="Matsunaga N."/>
            <person name="Koshihara K."/>
            <person name="Seki M."/>
            <person name="Komiya H."/>
            <person name="Walker B."/>
            <person name="Young S."/>
            <person name="Zeng Q."/>
            <person name="Gargeya S."/>
            <person name="Fitzgerald M."/>
            <person name="Haas B."/>
            <person name="Abouelleil A."/>
            <person name="Allen A.W."/>
            <person name="Alvarado L."/>
            <person name="Arachchi H.M."/>
            <person name="Berlin A.M."/>
            <person name="Chapman S.B."/>
            <person name="Gainer-Dewar J."/>
            <person name="Goldberg J."/>
            <person name="Griggs A."/>
            <person name="Gujja S."/>
            <person name="Hansen M."/>
            <person name="Howarth C."/>
            <person name="Imamovic A."/>
            <person name="Ireland A."/>
            <person name="Larimer J."/>
            <person name="McCowan C."/>
            <person name="Murphy C."/>
            <person name="Pearson M."/>
            <person name="Poon T.W."/>
            <person name="Priest M."/>
            <person name="Roberts A."/>
            <person name="Saif S."/>
            <person name="Shea T."/>
            <person name="Sisk P."/>
            <person name="Sykes S."/>
            <person name="Wortman J."/>
            <person name="Nusbaum C."/>
            <person name="Birren B."/>
        </authorList>
    </citation>
    <scope>NUCLEOTIDE SEQUENCE [LARGE SCALE GENOMIC DNA]</scope>
    <source>
        <strain evidence="2 3">MS-1</strain>
    </source>
</reference>
<feature type="chain" id="PRO_5002490230" evidence="1">
    <location>
        <begin position="23"/>
        <end position="135"/>
    </location>
</feature>
<dbReference type="HOGENOM" id="CLU_1883754_0_0_10"/>
<dbReference type="AlphaFoldDB" id="A0A0F5JLN8"/>
<feature type="signal peptide" evidence="1">
    <location>
        <begin position="1"/>
        <end position="22"/>
    </location>
</feature>
<dbReference type="STRING" id="1203610.HMPREF1536_01491"/>
<organism evidence="2 3">
    <name type="scientific">Parabacteroides gordonii MS-1 = DSM 23371</name>
    <dbReference type="NCBI Taxonomy" id="1203610"/>
    <lineage>
        <taxon>Bacteria</taxon>
        <taxon>Pseudomonadati</taxon>
        <taxon>Bacteroidota</taxon>
        <taxon>Bacteroidia</taxon>
        <taxon>Bacteroidales</taxon>
        <taxon>Tannerellaceae</taxon>
        <taxon>Parabacteroides</taxon>
    </lineage>
</organism>
<dbReference type="RefSeq" id="WP_028726388.1">
    <property type="nucleotide sequence ID" value="NZ_AUAE01000009.1"/>
</dbReference>
<accession>A0A0F5JLN8</accession>
<proteinExistence type="predicted"/>
<keyword evidence="3" id="KW-1185">Reference proteome</keyword>
<evidence type="ECO:0000256" key="1">
    <source>
        <dbReference type="SAM" id="SignalP"/>
    </source>
</evidence>
<evidence type="ECO:0000313" key="2">
    <source>
        <dbReference type="EMBL" id="KKB58614.1"/>
    </source>
</evidence>
<sequence>MKTFKIVFVISLLLLTGINVYAENPNKTNQSVNEQNKSGYYIYGRDDIYNQIGRRYTIMGDKPANVRVEWDLDDLHQVTNMLQYIVVVREKALGEQTIKAHVTGDNLDIVLTKKVIAIDGVDPNPSDTGYIPEWW</sequence>
<evidence type="ECO:0000313" key="3">
    <source>
        <dbReference type="Proteomes" id="UP000033035"/>
    </source>
</evidence>
<dbReference type="PATRIC" id="fig|1203610.3.peg.1527"/>
<dbReference type="Proteomes" id="UP000033035">
    <property type="component" value="Unassembled WGS sequence"/>
</dbReference>
<gene>
    <name evidence="2" type="ORF">HMPREF1536_01491</name>
</gene>
<protein>
    <submittedName>
        <fullName evidence="2">Uncharacterized protein</fullName>
    </submittedName>
</protein>
<keyword evidence="1" id="KW-0732">Signal</keyword>
<name>A0A0F5JLN8_9BACT</name>
<dbReference type="EMBL" id="AQHW01000009">
    <property type="protein sequence ID" value="KKB58614.1"/>
    <property type="molecule type" value="Genomic_DNA"/>
</dbReference>